<dbReference type="RefSeq" id="WP_064558981.1">
    <property type="nucleotide sequence ID" value="NZ_LXER01000017.1"/>
</dbReference>
<organism evidence="1 2">
    <name type="scientific">Buttiauxella brennerae ATCC 51605</name>
    <dbReference type="NCBI Taxonomy" id="1354251"/>
    <lineage>
        <taxon>Bacteria</taxon>
        <taxon>Pseudomonadati</taxon>
        <taxon>Pseudomonadota</taxon>
        <taxon>Gammaproteobacteria</taxon>
        <taxon>Enterobacterales</taxon>
        <taxon>Enterobacteriaceae</taxon>
        <taxon>Buttiauxella</taxon>
    </lineage>
</organism>
<evidence type="ECO:0000313" key="1">
    <source>
        <dbReference type="EMBL" id="OAT32013.1"/>
    </source>
</evidence>
<evidence type="ECO:0000313" key="2">
    <source>
        <dbReference type="Proteomes" id="UP000078410"/>
    </source>
</evidence>
<accession>A0A1B7IQJ2</accession>
<dbReference type="Proteomes" id="UP000078410">
    <property type="component" value="Unassembled WGS sequence"/>
</dbReference>
<dbReference type="OrthoDB" id="6624500at2"/>
<proteinExistence type="predicted"/>
<dbReference type="EMBL" id="LXER01000017">
    <property type="protein sequence ID" value="OAT32013.1"/>
    <property type="molecule type" value="Genomic_DNA"/>
</dbReference>
<gene>
    <name evidence="1" type="ORF">M975_1905</name>
</gene>
<keyword evidence="2" id="KW-1185">Reference proteome</keyword>
<comment type="caution">
    <text evidence="1">The sequence shown here is derived from an EMBL/GenBank/DDBJ whole genome shotgun (WGS) entry which is preliminary data.</text>
</comment>
<sequence length="68" mass="7934">MTTLPRNFGWNRIKLSTHTYEQLQQLEDDVKANHSCHEGIHLIDAVGRKKLDAISWAVYNKQKRKDDA</sequence>
<dbReference type="PATRIC" id="fig|1354251.4.peg.1966"/>
<name>A0A1B7IQJ2_9ENTR</name>
<protein>
    <submittedName>
        <fullName evidence="1">Uncharacterized protein</fullName>
    </submittedName>
</protein>
<dbReference type="AlphaFoldDB" id="A0A1B7IQJ2"/>
<reference evidence="1 2" key="1">
    <citation type="submission" date="2016-04" db="EMBL/GenBank/DDBJ databases">
        <title>ATOL: Assembling a taxonomically balanced genome-scale reconstruction of the evolutionary history of the Enterobacteriaceae.</title>
        <authorList>
            <person name="Plunkett G.III."/>
            <person name="Neeno-Eckwall E.C."/>
            <person name="Glasner J.D."/>
            <person name="Perna N.T."/>
        </authorList>
    </citation>
    <scope>NUCLEOTIDE SEQUENCE [LARGE SCALE GENOMIC DNA]</scope>
    <source>
        <strain evidence="1 2">ATCC 51605</strain>
    </source>
</reference>